<dbReference type="EMBL" id="OX459956">
    <property type="protein sequence ID" value="CAI9161840.1"/>
    <property type="molecule type" value="Genomic_DNA"/>
</dbReference>
<keyword evidence="3" id="KW-1185">Reference proteome</keyword>
<protein>
    <submittedName>
        <fullName evidence="2">Uncharacterized protein</fullName>
    </submittedName>
</protein>
<evidence type="ECO:0000313" key="3">
    <source>
        <dbReference type="Proteomes" id="UP001176941"/>
    </source>
</evidence>
<evidence type="ECO:0000256" key="1">
    <source>
        <dbReference type="SAM" id="MobiDB-lite"/>
    </source>
</evidence>
<feature type="region of interest" description="Disordered" evidence="1">
    <location>
        <begin position="172"/>
        <end position="204"/>
    </location>
</feature>
<feature type="compositionally biased region" description="Basic residues" evidence="1">
    <location>
        <begin position="52"/>
        <end position="68"/>
    </location>
</feature>
<evidence type="ECO:0000313" key="2">
    <source>
        <dbReference type="EMBL" id="CAI9161840.1"/>
    </source>
</evidence>
<feature type="region of interest" description="Disordered" evidence="1">
    <location>
        <begin position="19"/>
        <end position="76"/>
    </location>
</feature>
<organism evidence="2 3">
    <name type="scientific">Rangifer tarandus platyrhynchus</name>
    <name type="common">Svalbard reindeer</name>
    <dbReference type="NCBI Taxonomy" id="3082113"/>
    <lineage>
        <taxon>Eukaryota</taxon>
        <taxon>Metazoa</taxon>
        <taxon>Chordata</taxon>
        <taxon>Craniata</taxon>
        <taxon>Vertebrata</taxon>
        <taxon>Euteleostomi</taxon>
        <taxon>Mammalia</taxon>
        <taxon>Eutheria</taxon>
        <taxon>Laurasiatheria</taxon>
        <taxon>Artiodactyla</taxon>
        <taxon>Ruminantia</taxon>
        <taxon>Pecora</taxon>
        <taxon>Cervidae</taxon>
        <taxon>Odocoileinae</taxon>
        <taxon>Rangifer</taxon>
    </lineage>
</organism>
<accession>A0ABN8YL74</accession>
<gene>
    <name evidence="2" type="ORF">MRATA1EN1_LOCUS10802</name>
</gene>
<reference evidence="2" key="1">
    <citation type="submission" date="2023-04" db="EMBL/GenBank/DDBJ databases">
        <authorList>
            <consortium name="ELIXIR-Norway"/>
        </authorList>
    </citation>
    <scope>NUCLEOTIDE SEQUENCE [LARGE SCALE GENOMIC DNA]</scope>
</reference>
<feature type="compositionally biased region" description="Basic residues" evidence="1">
    <location>
        <begin position="23"/>
        <end position="39"/>
    </location>
</feature>
<name>A0ABN8YL74_RANTA</name>
<proteinExistence type="predicted"/>
<dbReference type="Proteomes" id="UP001176941">
    <property type="component" value="Chromosome 20"/>
</dbReference>
<sequence>MRSANAAPVGFLLNCTAAAAAAGRRRRSSRGRHRARTHPARPTAPTSDRPAARSHPHALLRAHQRPRAPRPAGQDAAQPPYFLLKIAPFIDTHHPAPADIPIPGSASPYLTRKPKTPVVLSSRASLAHCAPGGLWDLNWCARRPPRFAAQRARAGRAEIALYLEAAARHLLSPKEGSSRGSPAPPVGARALCEDSGRPPWPSPG</sequence>